<accession>V4QVM0</accession>
<dbReference type="Proteomes" id="UP000017819">
    <property type="component" value="Unassembled WGS sequence"/>
</dbReference>
<keyword evidence="7" id="KW-1185">Reference proteome</keyword>
<dbReference type="STRING" id="631454.N177_3037"/>
<dbReference type="InterPro" id="IPR003953">
    <property type="entry name" value="FAD-dep_OxRdtase_2_FAD-bd"/>
</dbReference>
<dbReference type="GO" id="GO:0016491">
    <property type="term" value="F:oxidoreductase activity"/>
    <property type="evidence" value="ECO:0007669"/>
    <property type="project" value="UniProtKB-KW"/>
</dbReference>
<gene>
    <name evidence="6" type="ORF">N177_3037</name>
</gene>
<organism evidence="6 7">
    <name type="scientific">Lutibaculum baratangense AMV1</name>
    <dbReference type="NCBI Taxonomy" id="631454"/>
    <lineage>
        <taxon>Bacteria</taxon>
        <taxon>Pseudomonadati</taxon>
        <taxon>Pseudomonadota</taxon>
        <taxon>Alphaproteobacteria</taxon>
        <taxon>Hyphomicrobiales</taxon>
        <taxon>Tepidamorphaceae</taxon>
        <taxon>Lutibaculum</taxon>
    </lineage>
</organism>
<keyword evidence="3" id="KW-0274">FAD</keyword>
<dbReference type="PANTHER" id="PTHR43400:SF10">
    <property type="entry name" value="3-OXOSTEROID 1-DEHYDROGENASE"/>
    <property type="match status" value="1"/>
</dbReference>
<keyword evidence="2" id="KW-0285">Flavoprotein</keyword>
<dbReference type="EMBL" id="AWXZ01000038">
    <property type="protein sequence ID" value="ESR23807.1"/>
    <property type="molecule type" value="Genomic_DNA"/>
</dbReference>
<feature type="domain" description="FAD-dependent oxidoreductase 2 FAD-binding" evidence="5">
    <location>
        <begin position="276"/>
        <end position="464"/>
    </location>
</feature>
<evidence type="ECO:0000313" key="7">
    <source>
        <dbReference type="Proteomes" id="UP000017819"/>
    </source>
</evidence>
<evidence type="ECO:0000256" key="3">
    <source>
        <dbReference type="ARBA" id="ARBA00022827"/>
    </source>
</evidence>
<keyword evidence="4" id="KW-0560">Oxidoreductase</keyword>
<reference evidence="6 7" key="1">
    <citation type="journal article" date="2014" name="Genome Announc.">
        <title>Draft Genome Sequence of Lutibaculum baratangense Strain AMV1T, Isolated from a Mud Volcano in Andamans, India.</title>
        <authorList>
            <person name="Singh A."/>
            <person name="Sreenivas A."/>
            <person name="Sathyanarayana Reddy G."/>
            <person name="Pinnaka A.K."/>
            <person name="Shivaji S."/>
        </authorList>
    </citation>
    <scope>NUCLEOTIDE SEQUENCE [LARGE SCALE GENOMIC DNA]</scope>
    <source>
        <strain evidence="6 7">AMV1</strain>
    </source>
</reference>
<dbReference type="OrthoDB" id="3178130at2"/>
<dbReference type="AlphaFoldDB" id="V4QVM0"/>
<dbReference type="InterPro" id="IPR050315">
    <property type="entry name" value="FAD-oxidoreductase_2"/>
</dbReference>
<dbReference type="GO" id="GO:0008202">
    <property type="term" value="P:steroid metabolic process"/>
    <property type="evidence" value="ECO:0007669"/>
    <property type="project" value="UniProtKB-ARBA"/>
</dbReference>
<dbReference type="eggNOG" id="COG1053">
    <property type="taxonomic scope" value="Bacteria"/>
</dbReference>
<dbReference type="PANTHER" id="PTHR43400">
    <property type="entry name" value="FUMARATE REDUCTASE"/>
    <property type="match status" value="1"/>
</dbReference>
<dbReference type="PATRIC" id="fig|631454.5.peg.3001"/>
<protein>
    <recommendedName>
        <fullName evidence="5">FAD-dependent oxidoreductase 2 FAD-binding domain-containing protein</fullName>
    </recommendedName>
</protein>
<evidence type="ECO:0000259" key="5">
    <source>
        <dbReference type="Pfam" id="PF00890"/>
    </source>
</evidence>
<evidence type="ECO:0000256" key="2">
    <source>
        <dbReference type="ARBA" id="ARBA00022630"/>
    </source>
</evidence>
<comment type="caution">
    <text evidence="6">The sequence shown here is derived from an EMBL/GenBank/DDBJ whole genome shotgun (WGS) entry which is preliminary data.</text>
</comment>
<evidence type="ECO:0000256" key="1">
    <source>
        <dbReference type="ARBA" id="ARBA00001974"/>
    </source>
</evidence>
<dbReference type="RefSeq" id="WP_023433160.1">
    <property type="nucleotide sequence ID" value="NZ_AWXZ01000038.1"/>
</dbReference>
<dbReference type="Gene3D" id="3.50.50.60">
    <property type="entry name" value="FAD/NAD(P)-binding domain"/>
    <property type="match status" value="1"/>
</dbReference>
<feature type="domain" description="FAD-dependent oxidoreductase 2 FAD-binding" evidence="5">
    <location>
        <begin position="7"/>
        <end position="238"/>
    </location>
</feature>
<evidence type="ECO:0000256" key="4">
    <source>
        <dbReference type="ARBA" id="ARBA00023002"/>
    </source>
</evidence>
<name>V4QVM0_9HYPH</name>
<comment type="cofactor">
    <cofactor evidence="1">
        <name>FAD</name>
        <dbReference type="ChEBI" id="CHEBI:57692"/>
    </cofactor>
</comment>
<dbReference type="InterPro" id="IPR036188">
    <property type="entry name" value="FAD/NAD-bd_sf"/>
</dbReference>
<evidence type="ECO:0000313" key="6">
    <source>
        <dbReference type="EMBL" id="ESR23807.1"/>
    </source>
</evidence>
<proteinExistence type="predicted"/>
<dbReference type="InterPro" id="IPR027477">
    <property type="entry name" value="Succ_DH/fumarate_Rdtase_cat_sf"/>
</dbReference>
<dbReference type="Gene3D" id="3.90.700.10">
    <property type="entry name" value="Succinate dehydrogenase/fumarate reductase flavoprotein, catalytic domain"/>
    <property type="match status" value="1"/>
</dbReference>
<dbReference type="PRINTS" id="PR00411">
    <property type="entry name" value="PNDRDTASEI"/>
</dbReference>
<dbReference type="Pfam" id="PF00890">
    <property type="entry name" value="FAD_binding_2"/>
    <property type="match status" value="2"/>
</dbReference>
<dbReference type="SUPFAM" id="SSF51905">
    <property type="entry name" value="FAD/NAD(P)-binding domain"/>
    <property type="match status" value="1"/>
</dbReference>
<dbReference type="SUPFAM" id="SSF56425">
    <property type="entry name" value="Succinate dehydrogenase/fumarate reductase flavoprotein, catalytic domain"/>
    <property type="match status" value="1"/>
</dbReference>
<sequence length="505" mass="54086">MTDVTADVVVVGGGGAGLAAAIEAARFGAQVVLLEKNESLGGSTAWSVGSISVSNSPHQRREGIKDTPDEHFEDLEILAGSYANRDNRALRRILVDNTTEMFDWLEDMGLVFVGPNPEPPHRHPRMHNVLPNSRAFPFHLGRRARTLGVDIHTGMAARSFVTERDHVVGVEAAGPDGKAIVFRGRSGVVLASGDYSANAEMKRELASPEVAAFSAINETATGEGHRMATEIGAEILNGDIVRGPIMRFVPPAAKSLVHKLPPSTFVSRMIRWGYETLPQSLLRPFVMSFLTTALGPSGDLLKGGALLINKTGHRFSDEMKGPAAEVAKQPDGVAYVLMDGELMSKFSAWPNFVSTAPGIAYAYVEDYRRTRRDIFHEGDTIAALATKLGVPADALQDTIQSYNDSAERGVRPKLETGPYLALGPVRSYVVFTDGGLKVTERLEVLRTDGSIIPGLYAAGSAGQGGLLLEGHGHHLGWAFISGRIAGRHAALDRRRLAGAAAMAAQ</sequence>